<comment type="caution">
    <text evidence="3">The sequence shown here is derived from an EMBL/GenBank/DDBJ whole genome shotgun (WGS) entry which is preliminary data.</text>
</comment>
<dbReference type="Proteomes" id="UP001283361">
    <property type="component" value="Unassembled WGS sequence"/>
</dbReference>
<dbReference type="PANTHER" id="PTHR10492:SF57">
    <property type="entry name" value="ATP-DEPENDENT DNA HELICASE"/>
    <property type="match status" value="1"/>
</dbReference>
<evidence type="ECO:0000256" key="1">
    <source>
        <dbReference type="SAM" id="MobiDB-lite"/>
    </source>
</evidence>
<feature type="domain" description="Helitron helicase-like" evidence="2">
    <location>
        <begin position="236"/>
        <end position="321"/>
    </location>
</feature>
<dbReference type="InterPro" id="IPR025476">
    <property type="entry name" value="Helitron_helicase-like"/>
</dbReference>
<name>A0AAE1ALU0_9GAST</name>
<dbReference type="PANTHER" id="PTHR10492">
    <property type="match status" value="1"/>
</dbReference>
<proteinExistence type="predicted"/>
<reference evidence="3" key="1">
    <citation type="journal article" date="2023" name="G3 (Bethesda)">
        <title>A reference genome for the long-term kleptoplast-retaining sea slug Elysia crispata morphotype clarki.</title>
        <authorList>
            <person name="Eastman K.E."/>
            <person name="Pendleton A.L."/>
            <person name="Shaikh M.A."/>
            <person name="Suttiyut T."/>
            <person name="Ogas R."/>
            <person name="Tomko P."/>
            <person name="Gavelis G."/>
            <person name="Widhalm J.R."/>
            <person name="Wisecaver J.H."/>
        </authorList>
    </citation>
    <scope>NUCLEOTIDE SEQUENCE</scope>
    <source>
        <strain evidence="3">ECLA1</strain>
    </source>
</reference>
<evidence type="ECO:0000313" key="3">
    <source>
        <dbReference type="EMBL" id="KAK3789536.1"/>
    </source>
</evidence>
<accession>A0AAE1ALU0</accession>
<evidence type="ECO:0000313" key="4">
    <source>
        <dbReference type="Proteomes" id="UP001283361"/>
    </source>
</evidence>
<gene>
    <name evidence="3" type="ORF">RRG08_004606</name>
</gene>
<protein>
    <recommendedName>
        <fullName evidence="2">Helitron helicase-like domain-containing protein</fullName>
    </recommendedName>
</protein>
<evidence type="ECO:0000259" key="2">
    <source>
        <dbReference type="Pfam" id="PF14214"/>
    </source>
</evidence>
<organism evidence="3 4">
    <name type="scientific">Elysia crispata</name>
    <name type="common">lettuce slug</name>
    <dbReference type="NCBI Taxonomy" id="231223"/>
    <lineage>
        <taxon>Eukaryota</taxon>
        <taxon>Metazoa</taxon>
        <taxon>Spiralia</taxon>
        <taxon>Lophotrochozoa</taxon>
        <taxon>Mollusca</taxon>
        <taxon>Gastropoda</taxon>
        <taxon>Heterobranchia</taxon>
        <taxon>Euthyneura</taxon>
        <taxon>Panpulmonata</taxon>
        <taxon>Sacoglossa</taxon>
        <taxon>Placobranchoidea</taxon>
        <taxon>Plakobranchidae</taxon>
        <taxon>Elysia</taxon>
    </lineage>
</organism>
<keyword evidence="4" id="KW-1185">Reference proteome</keyword>
<feature type="compositionally biased region" description="Basic and acidic residues" evidence="1">
    <location>
        <begin position="12"/>
        <end position="30"/>
    </location>
</feature>
<dbReference type="Pfam" id="PF14214">
    <property type="entry name" value="Helitron_like_N"/>
    <property type="match status" value="1"/>
</dbReference>
<dbReference type="EMBL" id="JAWDGP010001658">
    <property type="protein sequence ID" value="KAK3789536.1"/>
    <property type="molecule type" value="Genomic_DNA"/>
</dbReference>
<feature type="region of interest" description="Disordered" evidence="1">
    <location>
        <begin position="1"/>
        <end position="39"/>
    </location>
</feature>
<sequence length="754" mass="86278">MPRKVRKPLTNKNRETENRKNYLRDRDASRSRSGVRKNGPTARFCRNANDFSEIEIDSMIAAHSCGALDIVCQHCNALRWIGEKTPFCCQDGKVTGKDGNPSRSTTTTLKHYDVQQSGRLFSAHIRKYNNALALASIGCKEHGRLFLAHIRKYNNALALASIGCNSGKLYHRMGNLLPERGETPKFSQIYFHDSDIDTEVDNRLTHAELDRHILQELQSTLQTLCKFVRQVFQDSHRGKPDICITVTCNPKWLEITAALNLGEQACDRPDLSCRIFKLKFDTLMDDLLKLEILGGGGGGVKAHTATMQFQKRGLPHVHILLIMDAECKPKTTEMIDDSVSAEMPDRDPNPKLYELITTQNIHGPCGNGNPKSPCMDRNKCTKNFPKSFRQSTKVTENSYRLYMHRGPDSGGKTHIKKVNGNDLAVDNSFVAPYNPTLYLRFEAHINVEIVHSVQAVKYLYKYITKGQDQVLLGFGEDTENDEINRYVNARYISASEALWRLYEFEIHRKHPPVEKLPCHLPDQQTVLFEPEQYFTWNQKEHKWQRPKRGAKNPDDPDEFRADTIGRIPTISLNPRQAELYYLRMLLHHKPRPTSFTDFKTIEGTTYDSFQECCHKLGLLDDDTEKDAAMEEATAIRFGPQLRLAFAIILIYCRPADPLAFWEKHKLELCRDFMLRDKIGDLTNYVGNEALSHLQEILNNEGLDLNRDFKLPQTEVFTSTNGLPKTVHDLLQHNCEILEQQVQQGHPKLTEDKCP</sequence>
<dbReference type="AlphaFoldDB" id="A0AAE1ALU0"/>